<evidence type="ECO:0000313" key="4">
    <source>
        <dbReference type="Proteomes" id="UP000281813"/>
    </source>
</evidence>
<accession>A0A494YZ44</accession>
<name>A0A494YZ44_9BACI</name>
<dbReference type="PANTHER" id="PTHR42953">
    <property type="entry name" value="HIGH-AFFINITY ZINC UPTAKE SYSTEM PROTEIN ZNUA-RELATED"/>
    <property type="match status" value="1"/>
</dbReference>
<keyword evidence="2" id="KW-0732">Signal</keyword>
<dbReference type="PRINTS" id="PR00691">
    <property type="entry name" value="ADHESINB"/>
</dbReference>
<dbReference type="GO" id="GO:0030001">
    <property type="term" value="P:metal ion transport"/>
    <property type="evidence" value="ECO:0007669"/>
    <property type="project" value="InterPro"/>
</dbReference>
<dbReference type="Pfam" id="PF01297">
    <property type="entry name" value="ZnuA"/>
    <property type="match status" value="1"/>
</dbReference>
<sequence>MKTYCKTIILLLIVLLATGCTAEETTKDNDSKLNIYTSIYPIQFAVERIGGESIHVETVYPPGVDAHSYEPTSKDMTDIAKSDAFIYLGAGMEAFAETAADALEKQDISLIEIGVHEELFHVEESDDHQEEHHDHDHNHDHENEEVEHDGHNHGDHDPHIWIDPLRMIEMANIIKEELITLNPSEEAVYNENFEELKADLLTLDEQFIQTLQPKANKEIIVSHAGFGYWEERYGLKQIAINGLSSSSEPSQKELVDIIDQAEELELEYIIFEQNSSNRVSEIIQSEIGAESLTIHNLSVLTDEDITNNEDYLSLMKKNIEVLDKATE</sequence>
<keyword evidence="4" id="KW-1185">Reference proteome</keyword>
<dbReference type="InterPro" id="IPR050492">
    <property type="entry name" value="Bact_metal-bind_prot9"/>
</dbReference>
<reference evidence="3 4" key="1">
    <citation type="journal article" date="2015" name="Antonie Van Leeuwenhoek">
        <title>Oceanobacillus bengalensis sp. nov., a bacterium isolated from seawater of the Bay of Bengal.</title>
        <authorList>
            <person name="Yongchang O."/>
            <person name="Xiang W."/>
            <person name="Wang G."/>
        </authorList>
    </citation>
    <scope>NUCLEOTIDE SEQUENCE [LARGE SCALE GENOMIC DNA]</scope>
    <source>
        <strain evidence="3 4">MCCC 1K00260</strain>
    </source>
</reference>
<dbReference type="GO" id="GO:0046872">
    <property type="term" value="F:metal ion binding"/>
    <property type="evidence" value="ECO:0007669"/>
    <property type="project" value="InterPro"/>
</dbReference>
<dbReference type="InterPro" id="IPR006129">
    <property type="entry name" value="AdhesinB"/>
</dbReference>
<dbReference type="InterPro" id="IPR006127">
    <property type="entry name" value="ZnuA-like"/>
</dbReference>
<protein>
    <submittedName>
        <fullName evidence="3">Adhesin</fullName>
    </submittedName>
</protein>
<organism evidence="3 4">
    <name type="scientific">Oceanobacillus bengalensis</name>
    <dbReference type="NCBI Taxonomy" id="1435466"/>
    <lineage>
        <taxon>Bacteria</taxon>
        <taxon>Bacillati</taxon>
        <taxon>Bacillota</taxon>
        <taxon>Bacilli</taxon>
        <taxon>Bacillales</taxon>
        <taxon>Bacillaceae</taxon>
        <taxon>Oceanobacillus</taxon>
    </lineage>
</organism>
<dbReference type="Proteomes" id="UP000281813">
    <property type="component" value="Unassembled WGS sequence"/>
</dbReference>
<evidence type="ECO:0000256" key="2">
    <source>
        <dbReference type="SAM" id="SignalP"/>
    </source>
</evidence>
<dbReference type="RefSeq" id="WP_121131759.1">
    <property type="nucleotide sequence ID" value="NZ_JBHUFK010000014.1"/>
</dbReference>
<feature type="chain" id="PRO_5019719561" evidence="2">
    <location>
        <begin position="23"/>
        <end position="327"/>
    </location>
</feature>
<feature type="region of interest" description="Disordered" evidence="1">
    <location>
        <begin position="124"/>
        <end position="157"/>
    </location>
</feature>
<dbReference type="PROSITE" id="PS51257">
    <property type="entry name" value="PROKAR_LIPOPROTEIN"/>
    <property type="match status" value="1"/>
</dbReference>
<evidence type="ECO:0000256" key="1">
    <source>
        <dbReference type="SAM" id="MobiDB-lite"/>
    </source>
</evidence>
<dbReference type="OrthoDB" id="9810636at2"/>
<dbReference type="PANTHER" id="PTHR42953:SF8">
    <property type="entry name" value="ZINT DOMAIN-CONTAINING PROTEIN"/>
    <property type="match status" value="1"/>
</dbReference>
<dbReference type="AlphaFoldDB" id="A0A494YZ44"/>
<dbReference type="Gene3D" id="3.40.50.1980">
    <property type="entry name" value="Nitrogenase molybdenum iron protein domain"/>
    <property type="match status" value="2"/>
</dbReference>
<comment type="caution">
    <text evidence="3">The sequence shown here is derived from an EMBL/GenBank/DDBJ whole genome shotgun (WGS) entry which is preliminary data.</text>
</comment>
<feature type="signal peptide" evidence="2">
    <location>
        <begin position="1"/>
        <end position="22"/>
    </location>
</feature>
<dbReference type="GO" id="GO:0007155">
    <property type="term" value="P:cell adhesion"/>
    <property type="evidence" value="ECO:0007669"/>
    <property type="project" value="InterPro"/>
</dbReference>
<proteinExistence type="predicted"/>
<dbReference type="EMBL" id="RBZO01000016">
    <property type="protein sequence ID" value="RKQ14992.1"/>
    <property type="molecule type" value="Genomic_DNA"/>
</dbReference>
<dbReference type="SUPFAM" id="SSF53807">
    <property type="entry name" value="Helical backbone' metal receptor"/>
    <property type="match status" value="1"/>
</dbReference>
<evidence type="ECO:0000313" key="3">
    <source>
        <dbReference type="EMBL" id="RKQ14992.1"/>
    </source>
</evidence>
<gene>
    <name evidence="3" type="ORF">D8M05_11060</name>
</gene>